<dbReference type="InterPro" id="IPR014710">
    <property type="entry name" value="RmlC-like_jellyroll"/>
</dbReference>
<dbReference type="Proteomes" id="UP001594351">
    <property type="component" value="Unassembled WGS sequence"/>
</dbReference>
<feature type="domain" description="(S)-ureidoglycine aminohydrolase cupin" evidence="1">
    <location>
        <begin position="16"/>
        <end position="88"/>
    </location>
</feature>
<sequence length="92" mass="10492">MKNITVVKNPDHEKLQELGVNSWPIWTKEVSEFPWSYDSPETCYFLEGDVIVTPQGGEPVQVGKGDLVTFPEGMACSWKVLQPVRKHYKFGH</sequence>
<proteinExistence type="predicted"/>
<protein>
    <submittedName>
        <fullName evidence="2">Cupin domain-containing protein</fullName>
    </submittedName>
</protein>
<name>A0ABV6Z5K9_UNCC1</name>
<dbReference type="InterPro" id="IPR011051">
    <property type="entry name" value="RmlC_Cupin_sf"/>
</dbReference>
<organism evidence="2 3">
    <name type="scientific">candidate division CSSED10-310 bacterium</name>
    <dbReference type="NCBI Taxonomy" id="2855610"/>
    <lineage>
        <taxon>Bacteria</taxon>
        <taxon>Bacteria division CSSED10-310</taxon>
    </lineage>
</organism>
<keyword evidence="3" id="KW-1185">Reference proteome</keyword>
<evidence type="ECO:0000259" key="1">
    <source>
        <dbReference type="Pfam" id="PF05899"/>
    </source>
</evidence>
<reference evidence="2 3" key="1">
    <citation type="submission" date="2024-09" db="EMBL/GenBank/DDBJ databases">
        <title>Laminarin stimulates single cell rates of sulfate reduction while oxygen inhibits transcriptomic activity in coastal marine sediment.</title>
        <authorList>
            <person name="Lindsay M."/>
            <person name="Orcutt B."/>
            <person name="Emerson D."/>
            <person name="Stepanauskas R."/>
            <person name="D'Angelo T."/>
        </authorList>
    </citation>
    <scope>NUCLEOTIDE SEQUENCE [LARGE SCALE GENOMIC DNA]</scope>
    <source>
        <strain evidence="2">SAG AM-311-K15</strain>
    </source>
</reference>
<evidence type="ECO:0000313" key="2">
    <source>
        <dbReference type="EMBL" id="MFC1853731.1"/>
    </source>
</evidence>
<accession>A0ABV6Z5K9</accession>
<dbReference type="CDD" id="cd02227">
    <property type="entry name" value="cupin_TM1112-like"/>
    <property type="match status" value="1"/>
</dbReference>
<gene>
    <name evidence="2" type="ORF">ACFL27_26405</name>
</gene>
<dbReference type="Gene3D" id="2.60.120.10">
    <property type="entry name" value="Jelly Rolls"/>
    <property type="match status" value="1"/>
</dbReference>
<dbReference type="PANTHER" id="PTHR33271:SF22">
    <property type="entry name" value="OS04G0445200 PROTEIN"/>
    <property type="match status" value="1"/>
</dbReference>
<dbReference type="EMBL" id="JBHPBY010000586">
    <property type="protein sequence ID" value="MFC1853731.1"/>
    <property type="molecule type" value="Genomic_DNA"/>
</dbReference>
<dbReference type="InterPro" id="IPR008579">
    <property type="entry name" value="UGlyAH_Cupin_dom"/>
</dbReference>
<comment type="caution">
    <text evidence="2">The sequence shown here is derived from an EMBL/GenBank/DDBJ whole genome shotgun (WGS) entry which is preliminary data.</text>
</comment>
<dbReference type="PANTHER" id="PTHR33271">
    <property type="entry name" value="OS04G0445200 PROTEIN"/>
    <property type="match status" value="1"/>
</dbReference>
<dbReference type="SUPFAM" id="SSF51182">
    <property type="entry name" value="RmlC-like cupins"/>
    <property type="match status" value="1"/>
</dbReference>
<dbReference type="Pfam" id="PF05899">
    <property type="entry name" value="Cupin_3"/>
    <property type="match status" value="1"/>
</dbReference>
<evidence type="ECO:0000313" key="3">
    <source>
        <dbReference type="Proteomes" id="UP001594351"/>
    </source>
</evidence>